<dbReference type="InterPro" id="IPR009051">
    <property type="entry name" value="Helical_ferredxn"/>
</dbReference>
<name>A0A1W1CKL5_9ZZZZ</name>
<sequence>MSKKIEDIFNFTATSDNCIKCGKCIPVCTIHQVNPDETTSPRGFIDLLGAYKRGDLELDKNAKNIFESCFLCTNCVDVCPNSLPTDMMIEEVRAELAEKFGMPFYKKAIFYLLEKRKVMDIVMKFGYAFKTCAFSIADNNQGLKARFSIPMMKKGRLIPSMMKTSFLNSYPENIPAQKQEEKPLRVAIFIGCLANYNYGGIGDSLVEILKELNIDIFIPKDQLCCGAPAYFTGAVDSVERMTKANIEYFESFMDECDAMLIPEATCSAMVKHDWQVFFKNHNMPEWEARAKKVAQKIHMATQWLDDNTALQEILKTKGKKFDTAVTYHDPCHARKVQGIYEQPRNLLAPNYPMVEMSDPNRCCGFGGVTMQTEKFHFAKAAGKPKAAMIKETNATYVSAECSACRVQISESLNNAKAKTIFKNPLELIAESLKD</sequence>
<dbReference type="Pfam" id="PF13183">
    <property type="entry name" value="Fer4_8"/>
    <property type="match status" value="1"/>
</dbReference>
<dbReference type="PANTHER" id="PTHR32479">
    <property type="entry name" value="GLYCOLATE OXIDASE IRON-SULFUR SUBUNIT"/>
    <property type="match status" value="1"/>
</dbReference>
<feature type="domain" description="4Fe-4S ferredoxin-type" evidence="6">
    <location>
        <begin position="9"/>
        <end position="38"/>
    </location>
</feature>
<dbReference type="InterPro" id="IPR017896">
    <property type="entry name" value="4Fe4S_Fe-S-bd"/>
</dbReference>
<dbReference type="GO" id="GO:0016491">
    <property type="term" value="F:oxidoreductase activity"/>
    <property type="evidence" value="ECO:0007669"/>
    <property type="project" value="UniProtKB-ARBA"/>
</dbReference>
<dbReference type="Pfam" id="PF02754">
    <property type="entry name" value="CCG"/>
    <property type="match status" value="2"/>
</dbReference>
<keyword evidence="1" id="KW-0004">4Fe-4S</keyword>
<dbReference type="PROSITE" id="PS00198">
    <property type="entry name" value="4FE4S_FER_1"/>
    <property type="match status" value="1"/>
</dbReference>
<dbReference type="Gene3D" id="1.10.1060.10">
    <property type="entry name" value="Alpha-helical ferredoxin"/>
    <property type="match status" value="1"/>
</dbReference>
<evidence type="ECO:0000256" key="2">
    <source>
        <dbReference type="ARBA" id="ARBA00022723"/>
    </source>
</evidence>
<gene>
    <name evidence="7" type="ORF">MNB_SV-3-648</name>
</gene>
<evidence type="ECO:0000256" key="3">
    <source>
        <dbReference type="ARBA" id="ARBA00022737"/>
    </source>
</evidence>
<keyword evidence="2" id="KW-0479">Metal-binding</keyword>
<accession>A0A1W1CKL5</accession>
<keyword evidence="5" id="KW-0411">Iron-sulfur</keyword>
<evidence type="ECO:0000259" key="6">
    <source>
        <dbReference type="PROSITE" id="PS51379"/>
    </source>
</evidence>
<dbReference type="InterPro" id="IPR017900">
    <property type="entry name" value="4Fe4S_Fe_S_CS"/>
</dbReference>
<dbReference type="PROSITE" id="PS51379">
    <property type="entry name" value="4FE4S_FER_2"/>
    <property type="match status" value="1"/>
</dbReference>
<dbReference type="SUPFAM" id="SSF46548">
    <property type="entry name" value="alpha-helical ferredoxin"/>
    <property type="match status" value="1"/>
</dbReference>
<dbReference type="EMBL" id="FPHI01000029">
    <property type="protein sequence ID" value="SFV66265.1"/>
    <property type="molecule type" value="Genomic_DNA"/>
</dbReference>
<dbReference type="InterPro" id="IPR012257">
    <property type="entry name" value="Glc_ox_4Fe-4S"/>
</dbReference>
<protein>
    <submittedName>
        <fullName evidence="7">Putative oxidoreductase ferredoxin-type protein, clusters with CPO</fullName>
    </submittedName>
</protein>
<proteinExistence type="predicted"/>
<dbReference type="PANTHER" id="PTHR32479:SF20">
    <property type="entry name" value="GLYCOLATE OXIDASE IRON-SULFUR SUBUNIT"/>
    <property type="match status" value="1"/>
</dbReference>
<keyword evidence="3" id="KW-0677">Repeat</keyword>
<dbReference type="GO" id="GO:0046872">
    <property type="term" value="F:metal ion binding"/>
    <property type="evidence" value="ECO:0007669"/>
    <property type="project" value="UniProtKB-KW"/>
</dbReference>
<dbReference type="PIRSF" id="PIRSF000139">
    <property type="entry name" value="Glc_ox_4Fe-4S"/>
    <property type="match status" value="1"/>
</dbReference>
<evidence type="ECO:0000256" key="1">
    <source>
        <dbReference type="ARBA" id="ARBA00022485"/>
    </source>
</evidence>
<keyword evidence="4" id="KW-0408">Iron</keyword>
<dbReference type="AlphaFoldDB" id="A0A1W1CKL5"/>
<evidence type="ECO:0000256" key="4">
    <source>
        <dbReference type="ARBA" id="ARBA00023004"/>
    </source>
</evidence>
<organism evidence="7">
    <name type="scientific">hydrothermal vent metagenome</name>
    <dbReference type="NCBI Taxonomy" id="652676"/>
    <lineage>
        <taxon>unclassified sequences</taxon>
        <taxon>metagenomes</taxon>
        <taxon>ecological metagenomes</taxon>
    </lineage>
</organism>
<dbReference type="GO" id="GO:0051539">
    <property type="term" value="F:4 iron, 4 sulfur cluster binding"/>
    <property type="evidence" value="ECO:0007669"/>
    <property type="project" value="UniProtKB-KW"/>
</dbReference>
<reference evidence="7" key="1">
    <citation type="submission" date="2016-10" db="EMBL/GenBank/DDBJ databases">
        <authorList>
            <person name="de Groot N.N."/>
        </authorList>
    </citation>
    <scope>NUCLEOTIDE SEQUENCE</scope>
</reference>
<evidence type="ECO:0000256" key="5">
    <source>
        <dbReference type="ARBA" id="ARBA00023014"/>
    </source>
</evidence>
<evidence type="ECO:0000313" key="7">
    <source>
        <dbReference type="EMBL" id="SFV66265.1"/>
    </source>
</evidence>
<dbReference type="InterPro" id="IPR004017">
    <property type="entry name" value="Cys_rich_dom"/>
</dbReference>